<reference evidence="1" key="2">
    <citation type="submission" date="2023-02" db="EMBL/GenBank/DDBJ databases">
        <title>'Rhodoalgimonas zhirmunskyi' gen. nov., isolated from a red alga.</title>
        <authorList>
            <person name="Nedashkovskaya O.I."/>
            <person name="Otstavnykh N.Y."/>
            <person name="Bystritskaya E.P."/>
            <person name="Balabanova L.A."/>
            <person name="Isaeva M.P."/>
        </authorList>
    </citation>
    <scope>NUCLEOTIDE SEQUENCE</scope>
    <source>
        <strain evidence="1">KCTC 52189</strain>
    </source>
</reference>
<name>A0AAE3W8L4_9RHOB</name>
<organism evidence="1 2">
    <name type="scientific">Marimonas arenosa</name>
    <dbReference type="NCBI Taxonomy" id="1795305"/>
    <lineage>
        <taxon>Bacteria</taxon>
        <taxon>Pseudomonadati</taxon>
        <taxon>Pseudomonadota</taxon>
        <taxon>Alphaproteobacteria</taxon>
        <taxon>Rhodobacterales</taxon>
        <taxon>Paracoccaceae</taxon>
        <taxon>Marimonas</taxon>
    </lineage>
</organism>
<dbReference type="PROSITE" id="PS51257">
    <property type="entry name" value="PROKAR_LIPOPROTEIN"/>
    <property type="match status" value="1"/>
</dbReference>
<reference evidence="1" key="1">
    <citation type="submission" date="2022-07" db="EMBL/GenBank/DDBJ databases">
        <authorList>
            <person name="Otstavnykh N."/>
            <person name="Isaeva M."/>
            <person name="Bystritskaya E."/>
        </authorList>
    </citation>
    <scope>NUCLEOTIDE SEQUENCE</scope>
    <source>
        <strain evidence="1">KCTC 52189</strain>
    </source>
</reference>
<protein>
    <recommendedName>
        <fullName evidence="3">Lipoprotein</fullName>
    </recommendedName>
</protein>
<keyword evidence="2" id="KW-1185">Reference proteome</keyword>
<proteinExistence type="predicted"/>
<evidence type="ECO:0000313" key="1">
    <source>
        <dbReference type="EMBL" id="MDQ2088451.1"/>
    </source>
</evidence>
<evidence type="ECO:0008006" key="3">
    <source>
        <dbReference type="Google" id="ProtNLM"/>
    </source>
</evidence>
<evidence type="ECO:0000313" key="2">
    <source>
        <dbReference type="Proteomes" id="UP001226762"/>
    </source>
</evidence>
<dbReference type="EMBL" id="JANHAX010000001">
    <property type="protein sequence ID" value="MDQ2088451.1"/>
    <property type="molecule type" value="Genomic_DNA"/>
</dbReference>
<dbReference type="AlphaFoldDB" id="A0AAE3W8L4"/>
<sequence length="168" mass="18275">MRKTILVGLTAATLLTACGSMRDSALNPFNWFGRSRSEPVEANTNPLIPQGGGVFRRRPPQPYAGVPVDTIAELQVERVAGGAIVRVKGIATTQGWHEVRLVEDEDDGREDTLTYTLRALPSGLRELIGPPQSREIVAAKALTENDLVGIRTIRVKGATNARSTSRRF</sequence>
<dbReference type="RefSeq" id="WP_306733720.1">
    <property type="nucleotide sequence ID" value="NZ_JANHAX010000001.1"/>
</dbReference>
<gene>
    <name evidence="1" type="ORF">NO357_00880</name>
</gene>
<dbReference type="Proteomes" id="UP001226762">
    <property type="component" value="Unassembled WGS sequence"/>
</dbReference>
<comment type="caution">
    <text evidence="1">The sequence shown here is derived from an EMBL/GenBank/DDBJ whole genome shotgun (WGS) entry which is preliminary data.</text>
</comment>
<accession>A0AAE3W8L4</accession>